<accession>A0ABR2J1T7</accession>
<dbReference type="EMBL" id="JAPFFF010000013">
    <property type="protein sequence ID" value="KAK8871861.1"/>
    <property type="molecule type" value="Genomic_DNA"/>
</dbReference>
<protein>
    <submittedName>
        <fullName evidence="1">Uncharacterized protein</fullName>
    </submittedName>
</protein>
<keyword evidence="2" id="KW-1185">Reference proteome</keyword>
<reference evidence="1 2" key="1">
    <citation type="submission" date="2024-04" db="EMBL/GenBank/DDBJ databases">
        <title>Tritrichomonas musculus Genome.</title>
        <authorList>
            <person name="Alves-Ferreira E."/>
            <person name="Grigg M."/>
            <person name="Lorenzi H."/>
            <person name="Galac M."/>
        </authorList>
    </citation>
    <scope>NUCLEOTIDE SEQUENCE [LARGE SCALE GENOMIC DNA]</scope>
    <source>
        <strain evidence="1 2">EAF2021</strain>
    </source>
</reference>
<organism evidence="1 2">
    <name type="scientific">Tritrichomonas musculus</name>
    <dbReference type="NCBI Taxonomy" id="1915356"/>
    <lineage>
        <taxon>Eukaryota</taxon>
        <taxon>Metamonada</taxon>
        <taxon>Parabasalia</taxon>
        <taxon>Tritrichomonadida</taxon>
        <taxon>Tritrichomonadidae</taxon>
        <taxon>Tritrichomonas</taxon>
    </lineage>
</organism>
<evidence type="ECO:0000313" key="1">
    <source>
        <dbReference type="EMBL" id="KAK8871861.1"/>
    </source>
</evidence>
<proteinExistence type="predicted"/>
<sequence>MQALLKTLQTLLAASVFLCKKVIQSVKKFILHPSVTSLEIHIEGEENDSFEVSPYSLPSVNAKRSTVVYLRQKKRENAFEGGILITGNNGKESVEIPVEDVQRLSNVEEDKFGCSSGRNIGKAIVPLFAFSILQRLERKRNISDEEKARAIELSISSNVLDWLE</sequence>
<gene>
    <name evidence="1" type="ORF">M9Y10_007606</name>
</gene>
<name>A0ABR2J1T7_9EUKA</name>
<comment type="caution">
    <text evidence="1">The sequence shown here is derived from an EMBL/GenBank/DDBJ whole genome shotgun (WGS) entry which is preliminary data.</text>
</comment>
<evidence type="ECO:0000313" key="2">
    <source>
        <dbReference type="Proteomes" id="UP001470230"/>
    </source>
</evidence>
<dbReference type="Proteomes" id="UP001470230">
    <property type="component" value="Unassembled WGS sequence"/>
</dbReference>